<name>A0A1I6LSI6_9RHOB</name>
<dbReference type="Gene3D" id="3.40.630.10">
    <property type="entry name" value="Zn peptidases"/>
    <property type="match status" value="1"/>
</dbReference>
<dbReference type="InterPro" id="IPR017439">
    <property type="entry name" value="Amidohydrolase"/>
</dbReference>
<organism evidence="4 5">
    <name type="scientific">Yoonia litorea</name>
    <dbReference type="NCBI Taxonomy" id="1123755"/>
    <lineage>
        <taxon>Bacteria</taxon>
        <taxon>Pseudomonadati</taxon>
        <taxon>Pseudomonadota</taxon>
        <taxon>Alphaproteobacteria</taxon>
        <taxon>Rhodobacterales</taxon>
        <taxon>Paracoccaceae</taxon>
        <taxon>Yoonia</taxon>
    </lineage>
</organism>
<dbReference type="EMBL" id="FOZM01000001">
    <property type="protein sequence ID" value="SFS06394.1"/>
    <property type="molecule type" value="Genomic_DNA"/>
</dbReference>
<dbReference type="PANTHER" id="PTHR11014:SF63">
    <property type="entry name" value="METALLOPEPTIDASE, PUTATIVE (AFU_ORTHOLOGUE AFUA_6G09600)-RELATED"/>
    <property type="match status" value="1"/>
</dbReference>
<sequence>MPVKNRFAELLPEIKAWRHDLHENPEILFDTHRTSAIVEEKLKAFGCDEVVTGLGRTGVVGVIKGKSNKSGKVIGLRADMDALPILEQADVPYKSKVDGAMHACGHDGHTSMLLGAAKYLSETRNFDGTVVLIFQPAEEGGGGGREMCEDGLMERWGIQEVYGMHNWPGLPTGQFAIRSGPFFASADQFDIVVEGKGGHAAKPYLTIDTTVVASQIVVALQTIASRNVKPIDKIVVSITSFETSSKAYNVIPQTVHLRGTMRAMSEETRQLAMRRLHEIAEGTAAAYGATADVDFRDGYPVMVNSDEQTEFAAKVATSVAGDCAEAEMTMGGEDFAFMSNERPGAYILVGNGDSADVHHPEYVFDDEAMPAGCSWWAEIVEQRMPAA</sequence>
<evidence type="ECO:0000256" key="1">
    <source>
        <dbReference type="ARBA" id="ARBA00022801"/>
    </source>
</evidence>
<dbReference type="GO" id="GO:0019877">
    <property type="term" value="P:diaminopimelate biosynthetic process"/>
    <property type="evidence" value="ECO:0007669"/>
    <property type="project" value="UniProtKB-ARBA"/>
</dbReference>
<feature type="binding site" evidence="2">
    <location>
        <position position="106"/>
    </location>
    <ligand>
        <name>Mn(2+)</name>
        <dbReference type="ChEBI" id="CHEBI:29035"/>
        <label>2</label>
    </ligand>
</feature>
<dbReference type="Proteomes" id="UP000198926">
    <property type="component" value="Unassembled WGS sequence"/>
</dbReference>
<evidence type="ECO:0000259" key="3">
    <source>
        <dbReference type="Pfam" id="PF07687"/>
    </source>
</evidence>
<dbReference type="OrthoDB" id="9777385at2"/>
<feature type="binding site" evidence="2">
    <location>
        <position position="358"/>
    </location>
    <ligand>
        <name>Mn(2+)</name>
        <dbReference type="ChEBI" id="CHEBI:29035"/>
        <label>2</label>
    </ligand>
</feature>
<protein>
    <submittedName>
        <fullName evidence="4">Hippurate hydrolase</fullName>
    </submittedName>
</protein>
<proteinExistence type="predicted"/>
<dbReference type="FunFam" id="3.30.70.360:FF:000001">
    <property type="entry name" value="N-acetyldiaminopimelate deacetylase"/>
    <property type="match status" value="1"/>
</dbReference>
<dbReference type="CDD" id="cd05666">
    <property type="entry name" value="M20_Acy1-like"/>
    <property type="match status" value="1"/>
</dbReference>
<evidence type="ECO:0000256" key="2">
    <source>
        <dbReference type="PIRSR" id="PIRSR005962-1"/>
    </source>
</evidence>
<keyword evidence="2" id="KW-0479">Metal-binding</keyword>
<dbReference type="GO" id="GO:0050118">
    <property type="term" value="F:N-acetyldiaminopimelate deacetylase activity"/>
    <property type="evidence" value="ECO:0007669"/>
    <property type="project" value="UniProtKB-ARBA"/>
</dbReference>
<dbReference type="Pfam" id="PF07687">
    <property type="entry name" value="M20_dimer"/>
    <property type="match status" value="1"/>
</dbReference>
<accession>A0A1I6LSI6</accession>
<dbReference type="Pfam" id="PF01546">
    <property type="entry name" value="Peptidase_M20"/>
    <property type="match status" value="1"/>
</dbReference>
<dbReference type="InterPro" id="IPR011650">
    <property type="entry name" value="Peptidase_M20_dimer"/>
</dbReference>
<keyword evidence="1 4" id="KW-0378">Hydrolase</keyword>
<dbReference type="SUPFAM" id="SSF53187">
    <property type="entry name" value="Zn-dependent exopeptidases"/>
    <property type="match status" value="1"/>
</dbReference>
<dbReference type="Gene3D" id="3.30.70.360">
    <property type="match status" value="1"/>
</dbReference>
<feature type="binding site" evidence="2">
    <location>
        <position position="104"/>
    </location>
    <ligand>
        <name>Mn(2+)</name>
        <dbReference type="ChEBI" id="CHEBI:29035"/>
        <label>2</label>
    </ligand>
</feature>
<dbReference type="GO" id="GO:0046872">
    <property type="term" value="F:metal ion binding"/>
    <property type="evidence" value="ECO:0007669"/>
    <property type="project" value="UniProtKB-KW"/>
</dbReference>
<dbReference type="SUPFAM" id="SSF55031">
    <property type="entry name" value="Bacterial exopeptidase dimerisation domain"/>
    <property type="match status" value="1"/>
</dbReference>
<feature type="binding site" evidence="2">
    <location>
        <position position="139"/>
    </location>
    <ligand>
        <name>Mn(2+)</name>
        <dbReference type="ChEBI" id="CHEBI:29035"/>
        <label>2</label>
    </ligand>
</feature>
<evidence type="ECO:0000313" key="4">
    <source>
        <dbReference type="EMBL" id="SFS06394.1"/>
    </source>
</evidence>
<dbReference type="AlphaFoldDB" id="A0A1I6LSI6"/>
<feature type="binding site" evidence="2">
    <location>
        <position position="165"/>
    </location>
    <ligand>
        <name>Mn(2+)</name>
        <dbReference type="ChEBI" id="CHEBI:29035"/>
        <label>2</label>
    </ligand>
</feature>
<keyword evidence="5" id="KW-1185">Reference proteome</keyword>
<evidence type="ECO:0000313" key="5">
    <source>
        <dbReference type="Proteomes" id="UP000198926"/>
    </source>
</evidence>
<dbReference type="RefSeq" id="WP_090204345.1">
    <property type="nucleotide sequence ID" value="NZ_FOZM01000001.1"/>
</dbReference>
<dbReference type="PANTHER" id="PTHR11014">
    <property type="entry name" value="PEPTIDASE M20 FAMILY MEMBER"/>
    <property type="match status" value="1"/>
</dbReference>
<reference evidence="4 5" key="1">
    <citation type="submission" date="2016-10" db="EMBL/GenBank/DDBJ databases">
        <authorList>
            <person name="de Groot N.N."/>
        </authorList>
    </citation>
    <scope>NUCLEOTIDE SEQUENCE [LARGE SCALE GENOMIC DNA]</scope>
    <source>
        <strain evidence="4 5">DSM 29433</strain>
    </source>
</reference>
<feature type="domain" description="Peptidase M20 dimerisation" evidence="3">
    <location>
        <begin position="188"/>
        <end position="285"/>
    </location>
</feature>
<dbReference type="STRING" id="1123755.SAMN05444714_0852"/>
<dbReference type="InterPro" id="IPR002933">
    <property type="entry name" value="Peptidase_M20"/>
</dbReference>
<dbReference type="PIRSF" id="PIRSF005962">
    <property type="entry name" value="Pept_M20D_amidohydro"/>
    <property type="match status" value="1"/>
</dbReference>
<comment type="cofactor">
    <cofactor evidence="2">
        <name>Mn(2+)</name>
        <dbReference type="ChEBI" id="CHEBI:29035"/>
    </cofactor>
    <text evidence="2">The Mn(2+) ion enhances activity.</text>
</comment>
<keyword evidence="2" id="KW-0464">Manganese</keyword>
<dbReference type="NCBIfam" id="TIGR01891">
    <property type="entry name" value="amidohydrolases"/>
    <property type="match status" value="1"/>
</dbReference>
<dbReference type="InterPro" id="IPR036264">
    <property type="entry name" value="Bact_exopeptidase_dim_dom"/>
</dbReference>
<gene>
    <name evidence="4" type="ORF">SAMN05444714_0852</name>
</gene>